<dbReference type="InterPro" id="IPR011604">
    <property type="entry name" value="PDDEXK-like_dom_sf"/>
</dbReference>
<dbReference type="GO" id="GO:0005634">
    <property type="term" value="C:nucleus"/>
    <property type="evidence" value="ECO:0000318"/>
    <property type="project" value="GO_Central"/>
</dbReference>
<gene>
    <name evidence="5" type="primary">AUGUSTUS-3.0.2_31978</name>
    <name evidence="5" type="ORF">TcasGA2_TC031978</name>
</gene>
<dbReference type="EMBL" id="KQ971308">
    <property type="protein sequence ID" value="KYB29551.1"/>
    <property type="molecule type" value="Genomic_DNA"/>
</dbReference>
<dbReference type="GO" id="GO:0008270">
    <property type="term" value="F:zinc ion binding"/>
    <property type="evidence" value="ECO:0007669"/>
    <property type="project" value="UniProtKB-KW"/>
</dbReference>
<dbReference type="PANTHER" id="PTHR47526:SF3">
    <property type="entry name" value="PHD-TYPE DOMAIN-CONTAINING PROTEIN"/>
    <property type="match status" value="1"/>
</dbReference>
<dbReference type="Gene3D" id="3.30.40.10">
    <property type="entry name" value="Zinc/RING finger domain, C3HC4 (zinc finger)"/>
    <property type="match status" value="1"/>
</dbReference>
<dbReference type="InterPro" id="IPR011335">
    <property type="entry name" value="Restrct_endonuc-II-like"/>
</dbReference>
<name>A0A139WP05_TRICA</name>
<dbReference type="SMART" id="SM00249">
    <property type="entry name" value="PHD"/>
    <property type="match status" value="1"/>
</dbReference>
<dbReference type="Proteomes" id="UP000007266">
    <property type="component" value="Linkage group 2"/>
</dbReference>
<dbReference type="GO" id="GO:0006355">
    <property type="term" value="P:regulation of DNA-templated transcription"/>
    <property type="evidence" value="ECO:0000318"/>
    <property type="project" value="GO_Central"/>
</dbReference>
<dbReference type="InParanoid" id="A0A139WP05"/>
<keyword evidence="2" id="KW-0863">Zinc-finger</keyword>
<dbReference type="InterPro" id="IPR059153">
    <property type="entry name" value="NSD_PHD-1st"/>
</dbReference>
<dbReference type="PANTHER" id="PTHR47526">
    <property type="entry name" value="ATP-DEPENDENT DNA HELICASE"/>
    <property type="match status" value="1"/>
</dbReference>
<dbReference type="InterPro" id="IPR001965">
    <property type="entry name" value="Znf_PHD"/>
</dbReference>
<evidence type="ECO:0000256" key="3">
    <source>
        <dbReference type="ARBA" id="ARBA00022833"/>
    </source>
</evidence>
<evidence type="ECO:0000313" key="5">
    <source>
        <dbReference type="EMBL" id="KYB29551.1"/>
    </source>
</evidence>
<evidence type="ECO:0000256" key="1">
    <source>
        <dbReference type="ARBA" id="ARBA00022723"/>
    </source>
</evidence>
<reference evidence="5 6" key="1">
    <citation type="journal article" date="2008" name="Nature">
        <title>The genome of the model beetle and pest Tribolium castaneum.</title>
        <authorList>
            <consortium name="Tribolium Genome Sequencing Consortium"/>
            <person name="Richards S."/>
            <person name="Gibbs R.A."/>
            <person name="Weinstock G.M."/>
            <person name="Brown S.J."/>
            <person name="Denell R."/>
            <person name="Beeman R.W."/>
            <person name="Gibbs R."/>
            <person name="Beeman R.W."/>
            <person name="Brown S.J."/>
            <person name="Bucher G."/>
            <person name="Friedrich M."/>
            <person name="Grimmelikhuijzen C.J."/>
            <person name="Klingler M."/>
            <person name="Lorenzen M."/>
            <person name="Richards S."/>
            <person name="Roth S."/>
            <person name="Schroder R."/>
            <person name="Tautz D."/>
            <person name="Zdobnov E.M."/>
            <person name="Muzny D."/>
            <person name="Gibbs R.A."/>
            <person name="Weinstock G.M."/>
            <person name="Attaway T."/>
            <person name="Bell S."/>
            <person name="Buhay C.J."/>
            <person name="Chandrabose M.N."/>
            <person name="Chavez D."/>
            <person name="Clerk-Blankenburg K.P."/>
            <person name="Cree A."/>
            <person name="Dao M."/>
            <person name="Davis C."/>
            <person name="Chacko J."/>
            <person name="Dinh H."/>
            <person name="Dugan-Rocha S."/>
            <person name="Fowler G."/>
            <person name="Garner T.T."/>
            <person name="Garnes J."/>
            <person name="Gnirke A."/>
            <person name="Hawes A."/>
            <person name="Hernandez J."/>
            <person name="Hines S."/>
            <person name="Holder M."/>
            <person name="Hume J."/>
            <person name="Jhangiani S.N."/>
            <person name="Joshi V."/>
            <person name="Khan Z.M."/>
            <person name="Jackson L."/>
            <person name="Kovar C."/>
            <person name="Kowis A."/>
            <person name="Lee S."/>
            <person name="Lewis L.R."/>
            <person name="Margolis J."/>
            <person name="Morgan M."/>
            <person name="Nazareth L.V."/>
            <person name="Nguyen N."/>
            <person name="Okwuonu G."/>
            <person name="Parker D."/>
            <person name="Richards S."/>
            <person name="Ruiz S.J."/>
            <person name="Santibanez J."/>
            <person name="Savard J."/>
            <person name="Scherer S.E."/>
            <person name="Schneider B."/>
            <person name="Sodergren E."/>
            <person name="Tautz D."/>
            <person name="Vattahil S."/>
            <person name="Villasana D."/>
            <person name="White C.S."/>
            <person name="Wright R."/>
            <person name="Park Y."/>
            <person name="Beeman R.W."/>
            <person name="Lord J."/>
            <person name="Oppert B."/>
            <person name="Lorenzen M."/>
            <person name="Brown S."/>
            <person name="Wang L."/>
            <person name="Savard J."/>
            <person name="Tautz D."/>
            <person name="Richards S."/>
            <person name="Weinstock G."/>
            <person name="Gibbs R.A."/>
            <person name="Liu Y."/>
            <person name="Worley K."/>
            <person name="Weinstock G."/>
            <person name="Elsik C.G."/>
            <person name="Reese J.T."/>
            <person name="Elhaik E."/>
            <person name="Landan G."/>
            <person name="Graur D."/>
            <person name="Arensburger P."/>
            <person name="Atkinson P."/>
            <person name="Beeman R.W."/>
            <person name="Beidler J."/>
            <person name="Brown S.J."/>
            <person name="Demuth J.P."/>
            <person name="Drury D.W."/>
            <person name="Du Y.Z."/>
            <person name="Fujiwara H."/>
            <person name="Lorenzen M."/>
            <person name="Maselli V."/>
            <person name="Osanai M."/>
            <person name="Park Y."/>
            <person name="Robertson H.M."/>
            <person name="Tu Z."/>
            <person name="Wang J.J."/>
            <person name="Wang S."/>
            <person name="Richards S."/>
            <person name="Song H."/>
            <person name="Zhang L."/>
            <person name="Sodergren E."/>
            <person name="Werner D."/>
            <person name="Stanke M."/>
            <person name="Morgenstern B."/>
            <person name="Solovyev V."/>
            <person name="Kosarev P."/>
            <person name="Brown G."/>
            <person name="Chen H.C."/>
            <person name="Ermolaeva O."/>
            <person name="Hlavina W."/>
            <person name="Kapustin Y."/>
            <person name="Kiryutin B."/>
            <person name="Kitts P."/>
            <person name="Maglott D."/>
            <person name="Pruitt K."/>
            <person name="Sapojnikov V."/>
            <person name="Souvorov A."/>
            <person name="Mackey A.J."/>
            <person name="Waterhouse R.M."/>
            <person name="Wyder S."/>
            <person name="Zdobnov E.M."/>
            <person name="Zdobnov E.M."/>
            <person name="Wyder S."/>
            <person name="Kriventseva E.V."/>
            <person name="Kadowaki T."/>
            <person name="Bork P."/>
            <person name="Aranda M."/>
            <person name="Bao R."/>
            <person name="Beermann A."/>
            <person name="Berns N."/>
            <person name="Bolognesi R."/>
            <person name="Bonneton F."/>
            <person name="Bopp D."/>
            <person name="Brown S.J."/>
            <person name="Bucher G."/>
            <person name="Butts T."/>
            <person name="Chaumot A."/>
            <person name="Denell R.E."/>
            <person name="Ferrier D.E."/>
            <person name="Friedrich M."/>
            <person name="Gordon C.M."/>
            <person name="Jindra M."/>
            <person name="Klingler M."/>
            <person name="Lan Q."/>
            <person name="Lattorff H.M."/>
            <person name="Laudet V."/>
            <person name="von Levetsow C."/>
            <person name="Liu Z."/>
            <person name="Lutz R."/>
            <person name="Lynch J.A."/>
            <person name="da Fonseca R.N."/>
            <person name="Posnien N."/>
            <person name="Reuter R."/>
            <person name="Roth S."/>
            <person name="Savard J."/>
            <person name="Schinko J.B."/>
            <person name="Schmitt C."/>
            <person name="Schoppmeier M."/>
            <person name="Schroder R."/>
            <person name="Shippy T.D."/>
            <person name="Simonnet F."/>
            <person name="Marques-Souza H."/>
            <person name="Tautz D."/>
            <person name="Tomoyasu Y."/>
            <person name="Trauner J."/>
            <person name="Van der Zee M."/>
            <person name="Vervoort M."/>
            <person name="Wittkopp N."/>
            <person name="Wimmer E.A."/>
            <person name="Yang X."/>
            <person name="Jones A.K."/>
            <person name="Sattelle D.B."/>
            <person name="Ebert P.R."/>
            <person name="Nelson D."/>
            <person name="Scott J.G."/>
            <person name="Beeman R.W."/>
            <person name="Muthukrishnan S."/>
            <person name="Kramer K.J."/>
            <person name="Arakane Y."/>
            <person name="Beeman R.W."/>
            <person name="Zhu Q."/>
            <person name="Hogenkamp D."/>
            <person name="Dixit R."/>
            <person name="Oppert B."/>
            <person name="Jiang H."/>
            <person name="Zou Z."/>
            <person name="Marshall J."/>
            <person name="Elpidina E."/>
            <person name="Vinokurov K."/>
            <person name="Oppert C."/>
            <person name="Zou Z."/>
            <person name="Evans J."/>
            <person name="Lu Z."/>
            <person name="Zhao P."/>
            <person name="Sumathipala N."/>
            <person name="Altincicek B."/>
            <person name="Vilcinskas A."/>
            <person name="Williams M."/>
            <person name="Hultmark D."/>
            <person name="Hetru C."/>
            <person name="Jiang H."/>
            <person name="Grimmelikhuijzen C.J."/>
            <person name="Hauser F."/>
            <person name="Cazzamali G."/>
            <person name="Williamson M."/>
            <person name="Park Y."/>
            <person name="Li B."/>
            <person name="Tanaka Y."/>
            <person name="Predel R."/>
            <person name="Neupert S."/>
            <person name="Schachtner J."/>
            <person name="Verleyen P."/>
            <person name="Raible F."/>
            <person name="Bork P."/>
            <person name="Friedrich M."/>
            <person name="Walden K.K."/>
            <person name="Robertson H.M."/>
            <person name="Angeli S."/>
            <person name="Foret S."/>
            <person name="Bucher G."/>
            <person name="Schuetz S."/>
            <person name="Maleszka R."/>
            <person name="Wimmer E.A."/>
            <person name="Beeman R.W."/>
            <person name="Lorenzen M."/>
            <person name="Tomoyasu Y."/>
            <person name="Miller S.C."/>
            <person name="Grossmann D."/>
            <person name="Bucher G."/>
        </authorList>
    </citation>
    <scope>NUCLEOTIDE SEQUENCE [LARGE SCALE GENOMIC DNA]</scope>
    <source>
        <strain evidence="5 6">Georgia GA2</strain>
    </source>
</reference>
<evidence type="ECO:0000259" key="4">
    <source>
        <dbReference type="SMART" id="SM00249"/>
    </source>
</evidence>
<evidence type="ECO:0000313" key="6">
    <source>
        <dbReference type="Proteomes" id="UP000007266"/>
    </source>
</evidence>
<protein>
    <recommendedName>
        <fullName evidence="4">Zinc finger PHD-type domain-containing protein</fullName>
    </recommendedName>
</protein>
<evidence type="ECO:0000256" key="2">
    <source>
        <dbReference type="ARBA" id="ARBA00022771"/>
    </source>
</evidence>
<proteinExistence type="predicted"/>
<dbReference type="STRING" id="7070.A0A139WP05"/>
<dbReference type="InterPro" id="IPR013083">
    <property type="entry name" value="Znf_RING/FYVE/PHD"/>
</dbReference>
<dbReference type="GO" id="GO:0006281">
    <property type="term" value="P:DNA repair"/>
    <property type="evidence" value="ECO:0007669"/>
    <property type="project" value="UniProtKB-ARBA"/>
</dbReference>
<dbReference type="Gene3D" id="3.90.320.10">
    <property type="match status" value="1"/>
</dbReference>
<keyword evidence="6" id="KW-1185">Reference proteome</keyword>
<dbReference type="SUPFAM" id="SSF52980">
    <property type="entry name" value="Restriction endonuclease-like"/>
    <property type="match status" value="1"/>
</dbReference>
<dbReference type="AlphaFoldDB" id="A0A139WP05"/>
<keyword evidence="3" id="KW-0862">Zinc</keyword>
<feature type="domain" description="Zinc finger PHD-type" evidence="4">
    <location>
        <begin position="124"/>
        <end position="169"/>
    </location>
</feature>
<dbReference type="Pfam" id="PF23011">
    <property type="entry name" value="PHD-1st_NSD"/>
    <property type="match status" value="1"/>
</dbReference>
<reference evidence="5 6" key="2">
    <citation type="journal article" date="2010" name="Nucleic Acids Res.">
        <title>BeetleBase in 2010: revisions to provide comprehensive genomic information for Tribolium castaneum.</title>
        <authorList>
            <person name="Kim H.S."/>
            <person name="Murphy T."/>
            <person name="Xia J."/>
            <person name="Caragea D."/>
            <person name="Park Y."/>
            <person name="Beeman R.W."/>
            <person name="Lorenzen M.D."/>
            <person name="Butcher S."/>
            <person name="Manak J.R."/>
            <person name="Brown S.J."/>
        </authorList>
    </citation>
    <scope>GENOME REANNOTATION</scope>
    <source>
        <strain evidence="5 6">Georgia GA2</strain>
    </source>
</reference>
<dbReference type="InterPro" id="IPR011011">
    <property type="entry name" value="Znf_FYVE_PHD"/>
</dbReference>
<dbReference type="SUPFAM" id="SSF57903">
    <property type="entry name" value="FYVE/PHD zinc finger"/>
    <property type="match status" value="1"/>
</dbReference>
<dbReference type="OMA" id="ARDESYC"/>
<organism evidence="5 6">
    <name type="scientific">Tribolium castaneum</name>
    <name type="common">Red flour beetle</name>
    <dbReference type="NCBI Taxonomy" id="7070"/>
    <lineage>
        <taxon>Eukaryota</taxon>
        <taxon>Metazoa</taxon>
        <taxon>Ecdysozoa</taxon>
        <taxon>Arthropoda</taxon>
        <taxon>Hexapoda</taxon>
        <taxon>Insecta</taxon>
        <taxon>Pterygota</taxon>
        <taxon>Neoptera</taxon>
        <taxon>Endopterygota</taxon>
        <taxon>Coleoptera</taxon>
        <taxon>Polyphaga</taxon>
        <taxon>Cucujiformia</taxon>
        <taxon>Tenebrionidae</taxon>
        <taxon>Tenebrionidae incertae sedis</taxon>
        <taxon>Tribolium</taxon>
    </lineage>
</organism>
<keyword evidence="1" id="KW-0479">Metal-binding</keyword>
<accession>A0A139WP05</accession>
<sequence length="171" mass="19636">MVLLNCCGISLLELNGNELHLQDDHSYYYQIQMQLALTQEQKCYLVVWSPKNMIYTCVYFNDNFWTQESAKAQQFFYKCVLPEVLAAETDWDVSTSENVSLFEEAITEPSTSKATSIDAVLYRICQEEDDQKTPMIACESGVCSIEWYHLACVGLESVPDGVWICDRWNPV</sequence>